<feature type="domain" description="Helicase ATP-binding" evidence="4">
    <location>
        <begin position="791"/>
        <end position="951"/>
    </location>
</feature>
<proteinExistence type="predicted"/>
<evidence type="ECO:0000259" key="3">
    <source>
        <dbReference type="PROSITE" id="PS50966"/>
    </source>
</evidence>
<dbReference type="Gene3D" id="3.40.50.10810">
    <property type="entry name" value="Tandem AAA-ATPase domain"/>
    <property type="match status" value="1"/>
</dbReference>
<dbReference type="InterPro" id="IPR049730">
    <property type="entry name" value="SNF2/RAD54-like_C"/>
</dbReference>
<dbReference type="PROSITE" id="PS50966">
    <property type="entry name" value="ZF_SWIM"/>
    <property type="match status" value="2"/>
</dbReference>
<evidence type="ECO:0000256" key="1">
    <source>
        <dbReference type="ARBA" id="ARBA00022801"/>
    </source>
</evidence>
<dbReference type="Pfam" id="PF00176">
    <property type="entry name" value="SNF2-rel_dom"/>
    <property type="match status" value="1"/>
</dbReference>
<dbReference type="Proteomes" id="UP000247903">
    <property type="component" value="Unassembled WGS sequence"/>
</dbReference>
<dbReference type="SMART" id="SM00487">
    <property type="entry name" value="DEXDc"/>
    <property type="match status" value="1"/>
</dbReference>
<organism evidence="6 7">
    <name type="scientific">Flavobacterium cheongpyeongense</name>
    <dbReference type="NCBI Taxonomy" id="2212651"/>
    <lineage>
        <taxon>Bacteria</taxon>
        <taxon>Pseudomonadati</taxon>
        <taxon>Bacteroidota</taxon>
        <taxon>Flavobacteriia</taxon>
        <taxon>Flavobacteriales</taxon>
        <taxon>Flavobacteriaceae</taxon>
        <taxon>Flavobacterium</taxon>
    </lineage>
</organism>
<dbReference type="Pfam" id="PF00271">
    <property type="entry name" value="Helicase_C"/>
    <property type="match status" value="1"/>
</dbReference>
<evidence type="ECO:0000256" key="2">
    <source>
        <dbReference type="PROSITE-ProRule" id="PRU00325"/>
    </source>
</evidence>
<feature type="domain" description="Helicase C-terminal" evidence="5">
    <location>
        <begin position="1075"/>
        <end position="1229"/>
    </location>
</feature>
<evidence type="ECO:0008006" key="8">
    <source>
        <dbReference type="Google" id="ProtNLM"/>
    </source>
</evidence>
<keyword evidence="2" id="KW-0862">Zinc</keyword>
<sequence length="1238" mass="143560">MDIKAIKKYIKTYSNPNSRSNSNYVYPIVTEYSPGKFELECEGSYGEAYIIEIDIEDNNINTSCSCPYKKTYSGICKHVIASLQLIIEDYSHVVPAIAPKQDKTYTLFEEIPVATTNKTEKLKGNQVKLTDGIITEKTITNLTAAPRYRGYNYDDYKITAVSQTEVNTQTTGWHSSKQIFKYNPETEVLEFECTCTKAKKPCEHTGKALQEIEMIFGENFFAKNYIAEKIKESIAKYGFTTEDDYNSIFSFKITTKGFEVKPKAKNITTDSRDYSKIFKTKEVETTINLPFSENKDNDFGLGVYFEFERKKFQELILFQAKYNKTKTDFSSSITRINTYNFEDALTIYSSEEEQSLIVKTMQINTALSKYKTTKDVNYLKKAIDASQKLLDVFQSNFSYTYEGSKNLVCKNLTRCIYDNKKIKLFFTISETAYFYTLKAKVSLDEKNYNLDASAIQISPLFIFVDEVIVPINDAKLSLYLNHFSDYAEINYLKKDTPDFFEKIIQPLSEKFEIQSAIFKKSKAEIEETTLEKHVYITDFEGQYIVFKPAVQYPNRLIPVFSNEMLFEESKNDTAKKSILFQKRNQSFEDNFIEEFRGLHPAFAEQDEFFFLTPQQLMENYWMLHATDRMHQQEMKVFGAKNLKSFKFNINKPVIKIGLKSDIDWFDLEIDISFGDQKVGLKELQKAFLKRSNYVALGDGTLGILPEEWMKKFSNYFKVGEIKKDGIKLSNYQFGIIDELFEEMEKKPPFLIELLEKKKRLQNISNIEEVPIPKGIKAKLRDYQHHGLNWLTFLDKNQLGGCLADDMGLGKTLQAITFLQYLKEKDKKCLPSLIIAPTSLIFNWKNEIAKFCPSLKMLAFVGSNRMENKDDFSKYDLIISTYGSLLNDVEFMKDFKFNYIILDESQAIKNPNSKRYKAVRLLNSYNRLVLTGTPIENNTFDLYAQMNFINPGLLGNMTHFKTEFSDAIDKEKNHEASHLLSKMIAPFLLRRTKEQVAKELPEKTESIIYCEMGNEQRKVYDSFKNKYRDYLINKIDENGVENAQMYILEGLTKLRQICNSPALISDEEDYGNQSVKMDLLLENIKEKTGNHKILVFSQFVKMLQLIKTRLDEEQIYYEYLDGQTTNREEKVNNFQNNTDVRVFLISLKAGGTGLNLTEADYVFLVDPWWNPAVENQAIDRCYRIGQKQKVIAYRMICKDTIEEKIALLQGKKKAVATSIITVDEEKKSFDVDQVKSFFS</sequence>
<dbReference type="CDD" id="cd18793">
    <property type="entry name" value="SF2_C_SNF"/>
    <property type="match status" value="1"/>
</dbReference>
<keyword evidence="2" id="KW-0479">Metal-binding</keyword>
<dbReference type="EMBL" id="QJHK01000003">
    <property type="protein sequence ID" value="PXY41906.1"/>
    <property type="molecule type" value="Genomic_DNA"/>
</dbReference>
<dbReference type="InterPro" id="IPR014001">
    <property type="entry name" value="Helicase_ATP-bd"/>
</dbReference>
<dbReference type="Pfam" id="PF04434">
    <property type="entry name" value="SWIM"/>
    <property type="match status" value="1"/>
</dbReference>
<feature type="domain" description="SWIM-type" evidence="3">
    <location>
        <begin position="178"/>
        <end position="213"/>
    </location>
</feature>
<dbReference type="InterPro" id="IPR000330">
    <property type="entry name" value="SNF2_N"/>
</dbReference>
<keyword evidence="2" id="KW-0863">Zinc-finger</keyword>
<dbReference type="GO" id="GO:0016787">
    <property type="term" value="F:hydrolase activity"/>
    <property type="evidence" value="ECO:0007669"/>
    <property type="project" value="UniProtKB-KW"/>
</dbReference>
<name>A0A2V4BS41_9FLAO</name>
<dbReference type="CDD" id="cd18012">
    <property type="entry name" value="DEXQc_arch_SWI2_SNF2"/>
    <property type="match status" value="1"/>
</dbReference>
<evidence type="ECO:0000259" key="5">
    <source>
        <dbReference type="PROSITE" id="PS51194"/>
    </source>
</evidence>
<dbReference type="Gene3D" id="3.40.50.300">
    <property type="entry name" value="P-loop containing nucleotide triphosphate hydrolases"/>
    <property type="match status" value="1"/>
</dbReference>
<dbReference type="GO" id="GO:0005524">
    <property type="term" value="F:ATP binding"/>
    <property type="evidence" value="ECO:0007669"/>
    <property type="project" value="InterPro"/>
</dbReference>
<dbReference type="PANTHER" id="PTHR10799">
    <property type="entry name" value="SNF2/RAD54 HELICASE FAMILY"/>
    <property type="match status" value="1"/>
</dbReference>
<dbReference type="InterPro" id="IPR038718">
    <property type="entry name" value="SNF2-like_sf"/>
</dbReference>
<keyword evidence="7" id="KW-1185">Reference proteome</keyword>
<keyword evidence="1" id="KW-0378">Hydrolase</keyword>
<dbReference type="InterPro" id="IPR027417">
    <property type="entry name" value="P-loop_NTPase"/>
</dbReference>
<evidence type="ECO:0000259" key="4">
    <source>
        <dbReference type="PROSITE" id="PS51192"/>
    </source>
</evidence>
<evidence type="ECO:0000313" key="6">
    <source>
        <dbReference type="EMBL" id="PXY41906.1"/>
    </source>
</evidence>
<evidence type="ECO:0000313" key="7">
    <source>
        <dbReference type="Proteomes" id="UP000247903"/>
    </source>
</evidence>
<dbReference type="SMART" id="SM00490">
    <property type="entry name" value="HELICc"/>
    <property type="match status" value="1"/>
</dbReference>
<dbReference type="PROSITE" id="PS51194">
    <property type="entry name" value="HELICASE_CTER"/>
    <property type="match status" value="1"/>
</dbReference>
<dbReference type="PROSITE" id="PS51192">
    <property type="entry name" value="HELICASE_ATP_BIND_1"/>
    <property type="match status" value="1"/>
</dbReference>
<reference evidence="6 7" key="1">
    <citation type="submission" date="2018-05" db="EMBL/GenBank/DDBJ databases">
        <title>Flavobacterium sp. strain IMCC34759, incomplete genome.</title>
        <authorList>
            <person name="Joung Y."/>
            <person name="Cho J."/>
        </authorList>
    </citation>
    <scope>NUCLEOTIDE SEQUENCE [LARGE SCALE GENOMIC DNA]</scope>
    <source>
        <strain evidence="6 7">IMCC34759</strain>
    </source>
</reference>
<comment type="caution">
    <text evidence="6">The sequence shown here is derived from an EMBL/GenBank/DDBJ whole genome shotgun (WGS) entry which is preliminary data.</text>
</comment>
<dbReference type="AlphaFoldDB" id="A0A2V4BS41"/>
<dbReference type="SUPFAM" id="SSF52540">
    <property type="entry name" value="P-loop containing nucleoside triphosphate hydrolases"/>
    <property type="match status" value="2"/>
</dbReference>
<dbReference type="RefSeq" id="WP_110305560.1">
    <property type="nucleotide sequence ID" value="NZ_QJHK01000003.1"/>
</dbReference>
<dbReference type="InterPro" id="IPR007527">
    <property type="entry name" value="Znf_SWIM"/>
</dbReference>
<accession>A0A2V4BS41</accession>
<dbReference type="InterPro" id="IPR001650">
    <property type="entry name" value="Helicase_C-like"/>
</dbReference>
<feature type="domain" description="SWIM-type" evidence="3">
    <location>
        <begin position="49"/>
        <end position="87"/>
    </location>
</feature>
<protein>
    <recommendedName>
        <fullName evidence="8">Helicase SNF2</fullName>
    </recommendedName>
</protein>
<dbReference type="GO" id="GO:0008270">
    <property type="term" value="F:zinc ion binding"/>
    <property type="evidence" value="ECO:0007669"/>
    <property type="project" value="UniProtKB-KW"/>
</dbReference>
<dbReference type="OrthoDB" id="9760715at2"/>
<gene>
    <name evidence="6" type="ORF">DMB65_04905</name>
</gene>